<evidence type="ECO:0000313" key="12">
    <source>
        <dbReference type="EMBL" id="MFI7264821.1"/>
    </source>
</evidence>
<gene>
    <name evidence="12" type="primary">eccCa</name>
    <name evidence="12" type="ORF">ACIBP4_21270</name>
</gene>
<dbReference type="RefSeq" id="WP_396770444.1">
    <property type="nucleotide sequence ID" value="NZ_JBITLA010000009.1"/>
</dbReference>
<dbReference type="NCBIfam" id="TIGR03924">
    <property type="entry name" value="T7SS_EccC_a"/>
    <property type="match status" value="1"/>
</dbReference>
<feature type="binding site" evidence="9">
    <location>
        <begin position="1114"/>
        <end position="1121"/>
    </location>
    <ligand>
        <name>ATP</name>
        <dbReference type="ChEBI" id="CHEBI:30616"/>
    </ligand>
</feature>
<dbReference type="InterPro" id="IPR027417">
    <property type="entry name" value="P-loop_NTPase"/>
</dbReference>
<proteinExistence type="predicted"/>
<feature type="binding site" evidence="9">
    <location>
        <begin position="483"/>
        <end position="490"/>
    </location>
    <ligand>
        <name>ATP</name>
        <dbReference type="ChEBI" id="CHEBI:30616"/>
    </ligand>
</feature>
<dbReference type="InterPro" id="IPR002543">
    <property type="entry name" value="FtsK_dom"/>
</dbReference>
<dbReference type="InterPro" id="IPR023836">
    <property type="entry name" value="EccCa-like_Actinobacteria"/>
</dbReference>
<dbReference type="EMBL" id="JBITLE010000008">
    <property type="protein sequence ID" value="MFI7264821.1"/>
    <property type="molecule type" value="Genomic_DNA"/>
</dbReference>
<dbReference type="InterPro" id="IPR050206">
    <property type="entry name" value="FtsK/SpoIIIE/SftA"/>
</dbReference>
<evidence type="ECO:0000256" key="4">
    <source>
        <dbReference type="ARBA" id="ARBA00022737"/>
    </source>
</evidence>
<protein>
    <submittedName>
        <fullName evidence="12">Type VII secretion protein EccCa</fullName>
    </submittedName>
</protein>
<dbReference type="PROSITE" id="PS50901">
    <property type="entry name" value="FTSK"/>
    <property type="match status" value="3"/>
</dbReference>
<keyword evidence="13" id="KW-1185">Reference proteome</keyword>
<evidence type="ECO:0000256" key="3">
    <source>
        <dbReference type="ARBA" id="ARBA00022692"/>
    </source>
</evidence>
<feature type="binding site" evidence="9">
    <location>
        <begin position="833"/>
        <end position="840"/>
    </location>
    <ligand>
        <name>ATP</name>
        <dbReference type="ChEBI" id="CHEBI:30616"/>
    </ligand>
</feature>
<evidence type="ECO:0000256" key="9">
    <source>
        <dbReference type="PROSITE-ProRule" id="PRU00289"/>
    </source>
</evidence>
<keyword evidence="5 9" id="KW-0547">Nucleotide-binding</keyword>
<feature type="transmembrane region" description="Helical" evidence="10">
    <location>
        <begin position="65"/>
        <end position="86"/>
    </location>
</feature>
<evidence type="ECO:0000256" key="6">
    <source>
        <dbReference type="ARBA" id="ARBA00022840"/>
    </source>
</evidence>
<dbReference type="Pfam" id="PF01580">
    <property type="entry name" value="FtsK_SpoIIIE"/>
    <property type="match status" value="3"/>
</dbReference>
<evidence type="ECO:0000256" key="7">
    <source>
        <dbReference type="ARBA" id="ARBA00022989"/>
    </source>
</evidence>
<keyword evidence="3 10" id="KW-0812">Transmembrane</keyword>
<evidence type="ECO:0000256" key="8">
    <source>
        <dbReference type="ARBA" id="ARBA00023136"/>
    </source>
</evidence>
<reference evidence="12 13" key="1">
    <citation type="submission" date="2024-10" db="EMBL/GenBank/DDBJ databases">
        <title>The Natural Products Discovery Center: Release of the First 8490 Sequenced Strains for Exploring Actinobacteria Biosynthetic Diversity.</title>
        <authorList>
            <person name="Kalkreuter E."/>
            <person name="Kautsar S.A."/>
            <person name="Yang D."/>
            <person name="Bader C.D."/>
            <person name="Teijaro C.N."/>
            <person name="Fluegel L."/>
            <person name="Davis C.M."/>
            <person name="Simpson J.R."/>
            <person name="Lauterbach L."/>
            <person name="Steele A.D."/>
            <person name="Gui C."/>
            <person name="Meng S."/>
            <person name="Li G."/>
            <person name="Viehrig K."/>
            <person name="Ye F."/>
            <person name="Su P."/>
            <person name="Kiefer A.F."/>
            <person name="Nichols A."/>
            <person name="Cepeda A.J."/>
            <person name="Yan W."/>
            <person name="Fan B."/>
            <person name="Jiang Y."/>
            <person name="Adhikari A."/>
            <person name="Zheng C.-J."/>
            <person name="Schuster L."/>
            <person name="Cowan T.M."/>
            <person name="Smanski M.J."/>
            <person name="Chevrette M.G."/>
            <person name="De Carvalho L.P.S."/>
            <person name="Shen B."/>
        </authorList>
    </citation>
    <scope>NUCLEOTIDE SEQUENCE [LARGE SCALE GENOMIC DNA]</scope>
    <source>
        <strain evidence="12 13">NPDC049845</strain>
    </source>
</reference>
<dbReference type="Proteomes" id="UP001612812">
    <property type="component" value="Unassembled WGS sequence"/>
</dbReference>
<evidence type="ECO:0000313" key="13">
    <source>
        <dbReference type="Proteomes" id="UP001612812"/>
    </source>
</evidence>
<feature type="domain" description="FtsK" evidence="11">
    <location>
        <begin position="460"/>
        <end position="660"/>
    </location>
</feature>
<organism evidence="12 13">
    <name type="scientific">Micromonospora maritima</name>
    <dbReference type="NCBI Taxonomy" id="986711"/>
    <lineage>
        <taxon>Bacteria</taxon>
        <taxon>Bacillati</taxon>
        <taxon>Actinomycetota</taxon>
        <taxon>Actinomycetes</taxon>
        <taxon>Micromonosporales</taxon>
        <taxon>Micromonosporaceae</taxon>
        <taxon>Micromonospora</taxon>
    </lineage>
</organism>
<keyword evidence="8 10" id="KW-0472">Membrane</keyword>
<dbReference type="Gene3D" id="3.40.50.300">
    <property type="entry name" value="P-loop containing nucleotide triphosphate hydrolases"/>
    <property type="match status" value="4"/>
</dbReference>
<dbReference type="SMART" id="SM00382">
    <property type="entry name" value="AAA"/>
    <property type="match status" value="3"/>
</dbReference>
<evidence type="ECO:0000256" key="5">
    <source>
        <dbReference type="ARBA" id="ARBA00022741"/>
    </source>
</evidence>
<keyword evidence="7 10" id="KW-1133">Transmembrane helix</keyword>
<dbReference type="PANTHER" id="PTHR22683:SF1">
    <property type="entry name" value="TYPE VII SECRETION SYSTEM PROTEIN ESSC"/>
    <property type="match status" value="1"/>
</dbReference>
<feature type="domain" description="FtsK" evidence="11">
    <location>
        <begin position="814"/>
        <end position="1007"/>
    </location>
</feature>
<evidence type="ECO:0000256" key="2">
    <source>
        <dbReference type="ARBA" id="ARBA00022475"/>
    </source>
</evidence>
<name>A0ABW7ZPQ1_9ACTN</name>
<keyword evidence="4" id="KW-0677">Repeat</keyword>
<evidence type="ECO:0000259" key="11">
    <source>
        <dbReference type="PROSITE" id="PS50901"/>
    </source>
</evidence>
<keyword evidence="2" id="KW-1003">Cell membrane</keyword>
<dbReference type="SUPFAM" id="SSF52540">
    <property type="entry name" value="P-loop containing nucleoside triphosphate hydrolases"/>
    <property type="match status" value="3"/>
</dbReference>
<accession>A0ABW7ZPQ1</accession>
<dbReference type="PANTHER" id="PTHR22683">
    <property type="entry name" value="SPORULATION PROTEIN RELATED"/>
    <property type="match status" value="1"/>
</dbReference>
<comment type="subcellular location">
    <subcellularLocation>
        <location evidence="1">Cell membrane</location>
        <topology evidence="1">Multi-pass membrane protein</topology>
    </subcellularLocation>
</comment>
<sequence length="1315" mass="139422">MSTVVIKRPPRRPAPEIPVGELPVEAPPEIPVAAGGRWQQALMVLPMLGGTVAMAMMFGRGGGAYSYVVGGMFGLSSLAMLVTTWGSAGPKKSELMAARREYLRHLATLRRRVRETADAQRAGLSYRHPEPGRLWSTVDSHRVWERRPGDPDFAVVRVGVGPQTLATPLVPPVTRPLEELEPMTAGALRRFLDAYSVVPDLPVALSLRSFARVFVRGPAGPVRGAGSPAAQALARAVLTQLAVFHAPDELLVAVCAGPERRDRWEWVKWLPHAHHPARTDALGPVRLVTSSAADLERLLADVLGSRSRFSPHGPATDGPHVVVVLDGGDLTGAADLAGDGGIDAVTVLDLDTPPPRLLDRYALLLDLVDGRLHSHSADGHAEVGAADALPTADAEAVARRLAPLRLAGTVRGPDAPPGAEPGLPELLGLGDPEGFTAEQGWAPRAARDRLRVPIGVGADGGAIDLDLKESAQDGMGPHGLLIGATGSGKSELLRTLVLGLAATHSSEQLNFVLVDFKGGATFAPFERLPHTAAVITNLADALPLVDRMVDAINGELMRRQELLRRAGNFASVRDYERARAAGTPLAPLPSLLLICDEFSELLSAKPDFIDLFVQIGRLGRSLGVHLLLASQRLEEGRLRGLDTHLSYRIGLRTFSALESRTVLGVPDAHELPRTPGHGYLRSGTDPLVRFKAAYVSGTVRRRLGPAGTPGGGTPRVLTFSSHLVPVPEPAEPAAPTADEETGGTLLDLLVDRLTGQGPPAHQVWLPPLDASPTLDDLLGALGTDPVRGLTVANPELHGALQVPVAVVDKPFEQRRDLFWLALDGAAGHVGVVGTTRSGRSSLLRTLVCALALTHTPAEVQVYCLDLGGGTLGALRDLPHVGGVSGRTDGTAVRRTVGEVVNVLVERERRFTESGVESMAAWRRRRAAGGAGGADPFGDVFLVVDGWNTLRGEYEDLEPLVTELATRGLAYGVHVVATALRWSDFRPAIRDLFGSRLELRLGDPADSVVVKRALAATVPEERPGRGITAGGLHFLTAQPRATALGDETGDLVKAVAGAWAGPVAPRVRLLPPVLPYAELDQTATSGLAFPVGVAEADLSPVVLDFATEPNFVVFGDAECGKSSFLRALATSIVSRFTPEQARVILVDYRRSLMGTIDTPHLIGYGTAAPHTTELIESAAGYLQGRQPGPGVTPAELRARSWWTGPELFVLVDDYDLVAGGPSNPLRALEEHLPHARDVGLHLVLARRSGGAGRTSYEPIIQRLRELSTAGLVMSGGPEEGPLVGQVKAGPLPPGRARLVTRREGVRLVQLAHLPPG</sequence>
<dbReference type="InterPro" id="IPR023837">
    <property type="entry name" value="EccCb-like_Actinobacteria"/>
</dbReference>
<comment type="caution">
    <text evidence="12">The sequence shown here is derived from an EMBL/GenBank/DDBJ whole genome shotgun (WGS) entry which is preliminary data.</text>
</comment>
<evidence type="ECO:0000256" key="10">
    <source>
        <dbReference type="SAM" id="Phobius"/>
    </source>
</evidence>
<evidence type="ECO:0000256" key="1">
    <source>
        <dbReference type="ARBA" id="ARBA00004651"/>
    </source>
</evidence>
<keyword evidence="6 9" id="KW-0067">ATP-binding</keyword>
<dbReference type="InterPro" id="IPR003593">
    <property type="entry name" value="AAA+_ATPase"/>
</dbReference>
<dbReference type="NCBIfam" id="TIGR03925">
    <property type="entry name" value="T7SS_EccC_b"/>
    <property type="match status" value="1"/>
</dbReference>
<feature type="domain" description="FtsK" evidence="11">
    <location>
        <begin position="1097"/>
        <end position="1281"/>
    </location>
</feature>